<gene>
    <name evidence="1" type="ORF">METZ01_LOCUS152334</name>
</gene>
<proteinExistence type="predicted"/>
<reference evidence="1" key="1">
    <citation type="submission" date="2018-05" db="EMBL/GenBank/DDBJ databases">
        <authorList>
            <person name="Lanie J.A."/>
            <person name="Ng W.-L."/>
            <person name="Kazmierczak K.M."/>
            <person name="Andrzejewski T.M."/>
            <person name="Davidsen T.M."/>
            <person name="Wayne K.J."/>
            <person name="Tettelin H."/>
            <person name="Glass J.I."/>
            <person name="Rusch D."/>
            <person name="Podicherti R."/>
            <person name="Tsui H.-C.T."/>
            <person name="Winkler M.E."/>
        </authorList>
    </citation>
    <scope>NUCLEOTIDE SEQUENCE</scope>
</reference>
<accession>A0A382AD43</accession>
<dbReference type="EMBL" id="UINC01024904">
    <property type="protein sequence ID" value="SVA99480.1"/>
    <property type="molecule type" value="Genomic_DNA"/>
</dbReference>
<protein>
    <submittedName>
        <fullName evidence="1">Uncharacterized protein</fullName>
    </submittedName>
</protein>
<organism evidence="1">
    <name type="scientific">marine metagenome</name>
    <dbReference type="NCBI Taxonomy" id="408172"/>
    <lineage>
        <taxon>unclassified sequences</taxon>
        <taxon>metagenomes</taxon>
        <taxon>ecological metagenomes</taxon>
    </lineage>
</organism>
<evidence type="ECO:0000313" key="1">
    <source>
        <dbReference type="EMBL" id="SVA99480.1"/>
    </source>
</evidence>
<dbReference type="AlphaFoldDB" id="A0A382AD43"/>
<sequence length="81" mass="9643">MENHKITERDVSLVMDTLDQLVENFKILKLNFVQHTSTLTHNGWGSGDKNRELSFKYSTTEVTRKEVESRVRSYIMRRKLR</sequence>
<name>A0A382AD43_9ZZZZ</name>